<dbReference type="SUPFAM" id="SSF51197">
    <property type="entry name" value="Clavaminate synthase-like"/>
    <property type="match status" value="1"/>
</dbReference>
<comment type="cofactor">
    <cofactor evidence="1 7">
        <name>L-ascorbate</name>
        <dbReference type="ChEBI" id="CHEBI:38290"/>
    </cofactor>
</comment>
<dbReference type="InterPro" id="IPR006620">
    <property type="entry name" value="Pro_4_hyd_alph"/>
</dbReference>
<name>A0ABW9VTJ6_9BURK</name>
<dbReference type="EMBL" id="WWCT01000001">
    <property type="protein sequence ID" value="MYN24945.1"/>
    <property type="molecule type" value="Genomic_DNA"/>
</dbReference>
<evidence type="ECO:0000256" key="5">
    <source>
        <dbReference type="ARBA" id="ARBA00023002"/>
    </source>
</evidence>
<dbReference type="SMART" id="SM00702">
    <property type="entry name" value="P4Hc"/>
    <property type="match status" value="1"/>
</dbReference>
<dbReference type="Pfam" id="PF18331">
    <property type="entry name" value="PKHD_C"/>
    <property type="match status" value="1"/>
</dbReference>
<reference evidence="9 10" key="1">
    <citation type="submission" date="2019-12" db="EMBL/GenBank/DDBJ databases">
        <title>Novel species isolated from a subtropical stream in China.</title>
        <authorList>
            <person name="Lu H."/>
        </authorList>
    </citation>
    <scope>NUCLEOTIDE SEQUENCE [LARGE SCALE GENOMIC DNA]</scope>
    <source>
        <strain evidence="9 10">CY42W</strain>
    </source>
</reference>
<dbReference type="Gene3D" id="4.10.860.20">
    <property type="entry name" value="Rabenosyn, Rab binding domain"/>
    <property type="match status" value="1"/>
</dbReference>
<dbReference type="Proteomes" id="UP000642144">
    <property type="component" value="Unassembled WGS sequence"/>
</dbReference>
<dbReference type="NCBIfam" id="NF003975">
    <property type="entry name" value="PRK05467.1-4"/>
    <property type="match status" value="1"/>
</dbReference>
<accession>A0ABW9VTJ6</accession>
<keyword evidence="2 7" id="KW-0479">Metal-binding</keyword>
<feature type="binding site" evidence="7">
    <location>
        <position position="169"/>
    </location>
    <ligand>
        <name>2-oxoglutarate</name>
        <dbReference type="ChEBI" id="CHEBI:16810"/>
    </ligand>
</feature>
<feature type="binding site" evidence="7">
    <location>
        <position position="96"/>
    </location>
    <ligand>
        <name>Fe cation</name>
        <dbReference type="ChEBI" id="CHEBI:24875"/>
    </ligand>
</feature>
<feature type="binding site" evidence="7">
    <location>
        <position position="159"/>
    </location>
    <ligand>
        <name>Fe cation</name>
        <dbReference type="ChEBI" id="CHEBI:24875"/>
    </ligand>
</feature>
<evidence type="ECO:0000313" key="9">
    <source>
        <dbReference type="EMBL" id="MYN24945.1"/>
    </source>
</evidence>
<dbReference type="Gene3D" id="2.60.120.620">
    <property type="entry name" value="q2cbj1_9rhob like domain"/>
    <property type="match status" value="1"/>
</dbReference>
<keyword evidence="5 7" id="KW-0560">Oxidoreductase</keyword>
<keyword evidence="3 7" id="KW-0847">Vitamin C</keyword>
<evidence type="ECO:0000256" key="4">
    <source>
        <dbReference type="ARBA" id="ARBA00022964"/>
    </source>
</evidence>
<comment type="caution">
    <text evidence="9">The sequence shown here is derived from an EMBL/GenBank/DDBJ whole genome shotgun (WGS) entry which is preliminary data.</text>
</comment>
<evidence type="ECO:0000256" key="3">
    <source>
        <dbReference type="ARBA" id="ARBA00022896"/>
    </source>
</evidence>
<keyword evidence="6 7" id="KW-0408">Iron</keyword>
<evidence type="ECO:0000256" key="1">
    <source>
        <dbReference type="ARBA" id="ARBA00001961"/>
    </source>
</evidence>
<dbReference type="Pfam" id="PF13640">
    <property type="entry name" value="2OG-FeII_Oxy_3"/>
    <property type="match status" value="1"/>
</dbReference>
<evidence type="ECO:0000259" key="8">
    <source>
        <dbReference type="PROSITE" id="PS51471"/>
    </source>
</evidence>
<dbReference type="InterPro" id="IPR041097">
    <property type="entry name" value="PKHD_C"/>
</dbReference>
<dbReference type="PANTHER" id="PTHR41536:SF1">
    <property type="entry name" value="PKHD-TYPE HYDROXYLASE YBIX"/>
    <property type="match status" value="1"/>
</dbReference>
<protein>
    <submittedName>
        <fullName evidence="9">Fe2+-dependent dioxygenase</fullName>
    </submittedName>
</protein>
<dbReference type="InterPro" id="IPR023550">
    <property type="entry name" value="PKHD_hydroxylase"/>
</dbReference>
<dbReference type="GO" id="GO:0051213">
    <property type="term" value="F:dioxygenase activity"/>
    <property type="evidence" value="ECO:0007669"/>
    <property type="project" value="UniProtKB-KW"/>
</dbReference>
<dbReference type="InterPro" id="IPR044862">
    <property type="entry name" value="Pro_4_hyd_alph_FE2OG_OXY"/>
</dbReference>
<feature type="domain" description="Fe2OG dioxygenase" evidence="8">
    <location>
        <begin position="78"/>
        <end position="178"/>
    </location>
</feature>
<dbReference type="InterPro" id="IPR005123">
    <property type="entry name" value="Oxoglu/Fe-dep_dioxygenase_dom"/>
</dbReference>
<dbReference type="NCBIfam" id="NF003974">
    <property type="entry name" value="PRK05467.1-3"/>
    <property type="match status" value="1"/>
</dbReference>
<organism evidence="9 10">
    <name type="scientific">Duganella levis</name>
    <dbReference type="NCBI Taxonomy" id="2692169"/>
    <lineage>
        <taxon>Bacteria</taxon>
        <taxon>Pseudomonadati</taxon>
        <taxon>Pseudomonadota</taxon>
        <taxon>Betaproteobacteria</taxon>
        <taxon>Burkholderiales</taxon>
        <taxon>Oxalobacteraceae</taxon>
        <taxon>Telluria group</taxon>
        <taxon>Duganella</taxon>
    </lineage>
</organism>
<evidence type="ECO:0000256" key="6">
    <source>
        <dbReference type="ARBA" id="ARBA00023004"/>
    </source>
</evidence>
<proteinExistence type="inferred from homology"/>
<dbReference type="HAMAP" id="MF_00657">
    <property type="entry name" value="Hydroxyl_YbiX"/>
    <property type="match status" value="1"/>
</dbReference>
<dbReference type="PROSITE" id="PS51471">
    <property type="entry name" value="FE2OG_OXY"/>
    <property type="match status" value="1"/>
</dbReference>
<comment type="cofactor">
    <cofactor evidence="7">
        <name>Fe(2+)</name>
        <dbReference type="ChEBI" id="CHEBI:29033"/>
    </cofactor>
    <text evidence="7">Binds 1 Fe(2+) ion per subunit.</text>
</comment>
<evidence type="ECO:0000313" key="10">
    <source>
        <dbReference type="Proteomes" id="UP000642144"/>
    </source>
</evidence>
<evidence type="ECO:0000256" key="7">
    <source>
        <dbReference type="HAMAP-Rule" id="MF_00657"/>
    </source>
</evidence>
<evidence type="ECO:0000256" key="2">
    <source>
        <dbReference type="ARBA" id="ARBA00022723"/>
    </source>
</evidence>
<dbReference type="RefSeq" id="WP_161053094.1">
    <property type="nucleotide sequence ID" value="NZ_WWCT01000001.1"/>
</dbReference>
<gene>
    <name evidence="9" type="ORF">GTP69_00825</name>
</gene>
<dbReference type="NCBIfam" id="NF003973">
    <property type="entry name" value="PRK05467.1-2"/>
    <property type="match status" value="1"/>
</dbReference>
<dbReference type="PANTHER" id="PTHR41536">
    <property type="entry name" value="PKHD-TYPE HYDROXYLASE YBIX"/>
    <property type="match status" value="1"/>
</dbReference>
<keyword evidence="4 7" id="KW-0223">Dioxygenase</keyword>
<keyword evidence="10" id="KW-1185">Reference proteome</keyword>
<feature type="binding site" evidence="7">
    <location>
        <position position="98"/>
    </location>
    <ligand>
        <name>Fe cation</name>
        <dbReference type="ChEBI" id="CHEBI:24875"/>
    </ligand>
</feature>
<sequence length="226" mass="25240">MMLHIPEVLPRDQVAHIRRRLDEADWVDGRATVGTQGAKVKQNRQLPETSPVAKELGQIVLDALAGNPLFFSAALPLLTCPPLFNSYAGGEHYGNHIDGAMRRIPATGQWLRTDVSSTLFLCDPEEYNGGELIVEDAYGVHEVKLPAGDLILYPSTSVHRVEPVTRGARVCSFFWTQSMVRDDGRRALLLELDRNIQSLRARLGDCDEMVGLTGHYHNLLRQWSEV</sequence>